<organism evidence="8 9">
    <name type="scientific">Sporosarcina soli</name>
    <dbReference type="NCBI Taxonomy" id="334736"/>
    <lineage>
        <taxon>Bacteria</taxon>
        <taxon>Bacillati</taxon>
        <taxon>Bacillota</taxon>
        <taxon>Bacilli</taxon>
        <taxon>Bacillales</taxon>
        <taxon>Caryophanaceae</taxon>
        <taxon>Sporosarcina</taxon>
    </lineage>
</organism>
<dbReference type="EMBL" id="JBHSNO010000005">
    <property type="protein sequence ID" value="MFC5588450.1"/>
    <property type="molecule type" value="Genomic_DNA"/>
</dbReference>
<sequence>MQNLIAEITKDQLRADHPSFRAGDTVRLHVKIVEGTRERIQIFEGVVIKRRGGGISETFTVRKISNGVGVERTFPVHTPKIAKLEVTRRGKVRRAKLYYLRSLRGKAARIKEIR</sequence>
<dbReference type="Proteomes" id="UP001596109">
    <property type="component" value="Unassembled WGS sequence"/>
</dbReference>
<dbReference type="HAMAP" id="MF_00402">
    <property type="entry name" value="Ribosomal_bL19"/>
    <property type="match status" value="1"/>
</dbReference>
<dbReference type="SUPFAM" id="SSF50104">
    <property type="entry name" value="Translation proteins SH3-like domain"/>
    <property type="match status" value="1"/>
</dbReference>
<name>A0ABW0THM4_9BACL</name>
<dbReference type="Gene3D" id="2.30.30.790">
    <property type="match status" value="1"/>
</dbReference>
<evidence type="ECO:0000256" key="7">
    <source>
        <dbReference type="RuleBase" id="RU000559"/>
    </source>
</evidence>
<proteinExistence type="inferred from homology"/>
<evidence type="ECO:0000256" key="2">
    <source>
        <dbReference type="ARBA" id="ARBA00005781"/>
    </source>
</evidence>
<dbReference type="InterPro" id="IPR038657">
    <property type="entry name" value="Ribosomal_bL19_sf"/>
</dbReference>
<reference evidence="9" key="1">
    <citation type="journal article" date="2019" name="Int. J. Syst. Evol. Microbiol.">
        <title>The Global Catalogue of Microorganisms (GCM) 10K type strain sequencing project: providing services to taxonomists for standard genome sequencing and annotation.</title>
        <authorList>
            <consortium name="The Broad Institute Genomics Platform"/>
            <consortium name="The Broad Institute Genome Sequencing Center for Infectious Disease"/>
            <person name="Wu L."/>
            <person name="Ma J."/>
        </authorList>
    </citation>
    <scope>NUCLEOTIDE SEQUENCE [LARGE SCALE GENOMIC DNA]</scope>
    <source>
        <strain evidence="9">CGMCC 4.1434</strain>
    </source>
</reference>
<keyword evidence="3 6" id="KW-0689">Ribosomal protein</keyword>
<keyword evidence="4 6" id="KW-0687">Ribonucleoprotein</keyword>
<evidence type="ECO:0000256" key="5">
    <source>
        <dbReference type="ARBA" id="ARBA00035171"/>
    </source>
</evidence>
<gene>
    <name evidence="6 8" type="primary">rplS</name>
    <name evidence="8" type="ORF">ACFPRA_06110</name>
</gene>
<dbReference type="PRINTS" id="PR00061">
    <property type="entry name" value="RIBOSOMALL19"/>
</dbReference>
<comment type="function">
    <text evidence="1 6 7">This protein is located at the 30S-50S ribosomal subunit interface and may play a role in the structure and function of the aminoacyl-tRNA binding site.</text>
</comment>
<dbReference type="Pfam" id="PF01245">
    <property type="entry name" value="Ribosomal_L19"/>
    <property type="match status" value="1"/>
</dbReference>
<comment type="similarity">
    <text evidence="2 6 7">Belongs to the bacterial ribosomal protein bL19 family.</text>
</comment>
<dbReference type="InterPro" id="IPR018257">
    <property type="entry name" value="Ribosomal_bL19_CS"/>
</dbReference>
<dbReference type="PANTHER" id="PTHR15680">
    <property type="entry name" value="RIBOSOMAL PROTEIN L19"/>
    <property type="match status" value="1"/>
</dbReference>
<evidence type="ECO:0000256" key="1">
    <source>
        <dbReference type="ARBA" id="ARBA00002349"/>
    </source>
</evidence>
<dbReference type="PROSITE" id="PS01015">
    <property type="entry name" value="RIBOSOMAL_L19"/>
    <property type="match status" value="1"/>
</dbReference>
<keyword evidence="9" id="KW-1185">Reference proteome</keyword>
<dbReference type="InterPro" id="IPR008991">
    <property type="entry name" value="Translation_prot_SH3-like_sf"/>
</dbReference>
<dbReference type="PANTHER" id="PTHR15680:SF9">
    <property type="entry name" value="LARGE RIBOSOMAL SUBUNIT PROTEIN BL19M"/>
    <property type="match status" value="1"/>
</dbReference>
<dbReference type="InterPro" id="IPR001857">
    <property type="entry name" value="Ribosomal_bL19"/>
</dbReference>
<evidence type="ECO:0000256" key="6">
    <source>
        <dbReference type="HAMAP-Rule" id="MF_00402"/>
    </source>
</evidence>
<evidence type="ECO:0000256" key="3">
    <source>
        <dbReference type="ARBA" id="ARBA00022980"/>
    </source>
</evidence>
<dbReference type="GO" id="GO:0005840">
    <property type="term" value="C:ribosome"/>
    <property type="evidence" value="ECO:0007669"/>
    <property type="project" value="UniProtKB-KW"/>
</dbReference>
<protein>
    <recommendedName>
        <fullName evidence="5 6">Large ribosomal subunit protein bL19</fullName>
    </recommendedName>
</protein>
<comment type="caution">
    <text evidence="8">The sequence shown here is derived from an EMBL/GenBank/DDBJ whole genome shotgun (WGS) entry which is preliminary data.</text>
</comment>
<dbReference type="NCBIfam" id="TIGR01024">
    <property type="entry name" value="rplS_bact"/>
    <property type="match status" value="1"/>
</dbReference>
<dbReference type="RefSeq" id="WP_239388849.1">
    <property type="nucleotide sequence ID" value="NZ_JBHSNO010000005.1"/>
</dbReference>
<dbReference type="PIRSF" id="PIRSF002191">
    <property type="entry name" value="Ribosomal_L19"/>
    <property type="match status" value="1"/>
</dbReference>
<evidence type="ECO:0000313" key="9">
    <source>
        <dbReference type="Proteomes" id="UP001596109"/>
    </source>
</evidence>
<accession>A0ABW0THM4</accession>
<evidence type="ECO:0000313" key="8">
    <source>
        <dbReference type="EMBL" id="MFC5588450.1"/>
    </source>
</evidence>
<evidence type="ECO:0000256" key="4">
    <source>
        <dbReference type="ARBA" id="ARBA00023274"/>
    </source>
</evidence>